<comment type="caution">
    <text evidence="3">The sequence shown here is derived from an EMBL/GenBank/DDBJ whole genome shotgun (WGS) entry which is preliminary data.</text>
</comment>
<dbReference type="Proteomes" id="UP001367508">
    <property type="component" value="Unassembled WGS sequence"/>
</dbReference>
<feature type="compositionally biased region" description="Low complexity" evidence="1">
    <location>
        <begin position="62"/>
        <end position="72"/>
    </location>
</feature>
<organism evidence="3 4">
    <name type="scientific">Canavalia gladiata</name>
    <name type="common">Sword bean</name>
    <name type="synonym">Dolichos gladiatus</name>
    <dbReference type="NCBI Taxonomy" id="3824"/>
    <lineage>
        <taxon>Eukaryota</taxon>
        <taxon>Viridiplantae</taxon>
        <taxon>Streptophyta</taxon>
        <taxon>Embryophyta</taxon>
        <taxon>Tracheophyta</taxon>
        <taxon>Spermatophyta</taxon>
        <taxon>Magnoliopsida</taxon>
        <taxon>eudicotyledons</taxon>
        <taxon>Gunneridae</taxon>
        <taxon>Pentapetalae</taxon>
        <taxon>rosids</taxon>
        <taxon>fabids</taxon>
        <taxon>Fabales</taxon>
        <taxon>Fabaceae</taxon>
        <taxon>Papilionoideae</taxon>
        <taxon>50 kb inversion clade</taxon>
        <taxon>NPAAA clade</taxon>
        <taxon>indigoferoid/millettioid clade</taxon>
        <taxon>Phaseoleae</taxon>
        <taxon>Canavalia</taxon>
    </lineage>
</organism>
<proteinExistence type="predicted"/>
<accession>A0AAN9PRK1</accession>
<feature type="compositionally biased region" description="Low complexity" evidence="1">
    <location>
        <begin position="44"/>
        <end position="53"/>
    </location>
</feature>
<reference evidence="3 4" key="1">
    <citation type="submission" date="2024-01" db="EMBL/GenBank/DDBJ databases">
        <title>The genomes of 5 underutilized Papilionoideae crops provide insights into root nodulation and disease resistanc.</title>
        <authorList>
            <person name="Jiang F."/>
        </authorList>
    </citation>
    <scope>NUCLEOTIDE SEQUENCE [LARGE SCALE GENOMIC DNA]</scope>
    <source>
        <strain evidence="3">LVBAO_FW01</strain>
        <tissue evidence="3">Leaves</tissue>
    </source>
</reference>
<dbReference type="AlphaFoldDB" id="A0AAN9PRK1"/>
<sequence>MDTTVASSITILFLFFLFTFTSARVPFHIYIDHHSNPHSFSFSASQNNPANKPQPQPATIIPSEPHSVPSSEPKAKTVKSTEKPKQSSNPLPFTVFRLDPPIPRRPSRFSSRLGHRCHSWIPPQSRRQSHGVGDKNFETMTRGRVRHMARGWTRFGHVQPMLSRKRGMVAERSELLRRLYHRHHRDQEVKDSAGLIKRIRKFLNHF</sequence>
<feature type="region of interest" description="Disordered" evidence="1">
    <location>
        <begin position="41"/>
        <end position="97"/>
    </location>
</feature>
<gene>
    <name evidence="3" type="ORF">VNO77_41352</name>
</gene>
<name>A0AAN9PRK1_CANGL</name>
<keyword evidence="4" id="KW-1185">Reference proteome</keyword>
<evidence type="ECO:0000313" key="3">
    <source>
        <dbReference type="EMBL" id="KAK7307896.1"/>
    </source>
</evidence>
<evidence type="ECO:0000256" key="2">
    <source>
        <dbReference type="SAM" id="SignalP"/>
    </source>
</evidence>
<evidence type="ECO:0000256" key="1">
    <source>
        <dbReference type="SAM" id="MobiDB-lite"/>
    </source>
</evidence>
<dbReference type="EMBL" id="JAYMYQ010000010">
    <property type="protein sequence ID" value="KAK7307896.1"/>
    <property type="molecule type" value="Genomic_DNA"/>
</dbReference>
<feature type="chain" id="PRO_5042946182" evidence="2">
    <location>
        <begin position="24"/>
        <end position="206"/>
    </location>
</feature>
<feature type="compositionally biased region" description="Basic and acidic residues" evidence="1">
    <location>
        <begin position="73"/>
        <end position="85"/>
    </location>
</feature>
<protein>
    <submittedName>
        <fullName evidence="3">Uncharacterized protein</fullName>
    </submittedName>
</protein>
<keyword evidence="2" id="KW-0732">Signal</keyword>
<feature type="signal peptide" evidence="2">
    <location>
        <begin position="1"/>
        <end position="23"/>
    </location>
</feature>
<evidence type="ECO:0000313" key="4">
    <source>
        <dbReference type="Proteomes" id="UP001367508"/>
    </source>
</evidence>